<dbReference type="VEuPathDB" id="FungiDB:A1O9_07797"/>
<name>A0A072P8N0_9EURO</name>
<feature type="compositionally biased region" description="Polar residues" evidence="1">
    <location>
        <begin position="1"/>
        <end position="17"/>
    </location>
</feature>
<keyword evidence="4" id="KW-1185">Reference proteome</keyword>
<keyword evidence="2" id="KW-0812">Transmembrane</keyword>
<evidence type="ECO:0000313" key="3">
    <source>
        <dbReference type="EMBL" id="KEF56216.1"/>
    </source>
</evidence>
<dbReference type="GeneID" id="25282710"/>
<dbReference type="HOGENOM" id="CLU_020820_0_0_1"/>
<feature type="region of interest" description="Disordered" evidence="1">
    <location>
        <begin position="1"/>
        <end position="26"/>
    </location>
</feature>
<reference evidence="3 4" key="1">
    <citation type="submission" date="2013-03" db="EMBL/GenBank/DDBJ databases">
        <title>The Genome Sequence of Exophiala aquamarina CBS 119918.</title>
        <authorList>
            <consortium name="The Broad Institute Genomics Platform"/>
            <person name="Cuomo C."/>
            <person name="de Hoog S."/>
            <person name="Gorbushina A."/>
            <person name="Walker B."/>
            <person name="Young S.K."/>
            <person name="Zeng Q."/>
            <person name="Gargeya S."/>
            <person name="Fitzgerald M."/>
            <person name="Haas B."/>
            <person name="Abouelleil A."/>
            <person name="Allen A.W."/>
            <person name="Alvarado L."/>
            <person name="Arachchi H.M."/>
            <person name="Berlin A.M."/>
            <person name="Chapman S.B."/>
            <person name="Gainer-Dewar J."/>
            <person name="Goldberg J."/>
            <person name="Griggs A."/>
            <person name="Gujja S."/>
            <person name="Hansen M."/>
            <person name="Howarth C."/>
            <person name="Imamovic A."/>
            <person name="Ireland A."/>
            <person name="Larimer J."/>
            <person name="McCowan C."/>
            <person name="Murphy C."/>
            <person name="Pearson M."/>
            <person name="Poon T.W."/>
            <person name="Priest M."/>
            <person name="Roberts A."/>
            <person name="Saif S."/>
            <person name="Shea T."/>
            <person name="Sisk P."/>
            <person name="Sykes S."/>
            <person name="Wortman J."/>
            <person name="Nusbaum C."/>
            <person name="Birren B."/>
        </authorList>
    </citation>
    <scope>NUCLEOTIDE SEQUENCE [LARGE SCALE GENOMIC DNA]</scope>
    <source>
        <strain evidence="3 4">CBS 119918</strain>
    </source>
</reference>
<gene>
    <name evidence="3" type="ORF">A1O9_07797</name>
</gene>
<dbReference type="Proteomes" id="UP000027920">
    <property type="component" value="Unassembled WGS sequence"/>
</dbReference>
<proteinExistence type="predicted"/>
<dbReference type="RefSeq" id="XP_013258806.1">
    <property type="nucleotide sequence ID" value="XM_013403352.1"/>
</dbReference>
<feature type="transmembrane region" description="Helical" evidence="2">
    <location>
        <begin position="602"/>
        <end position="625"/>
    </location>
</feature>
<feature type="transmembrane region" description="Helical" evidence="2">
    <location>
        <begin position="192"/>
        <end position="212"/>
    </location>
</feature>
<dbReference type="EMBL" id="AMGV01000006">
    <property type="protein sequence ID" value="KEF56216.1"/>
    <property type="molecule type" value="Genomic_DNA"/>
</dbReference>
<dbReference type="OrthoDB" id="3596604at2759"/>
<evidence type="ECO:0000313" key="4">
    <source>
        <dbReference type="Proteomes" id="UP000027920"/>
    </source>
</evidence>
<feature type="transmembrane region" description="Helical" evidence="2">
    <location>
        <begin position="153"/>
        <end position="172"/>
    </location>
</feature>
<accession>A0A072P8N0</accession>
<protein>
    <submittedName>
        <fullName evidence="3">Uncharacterized protein</fullName>
    </submittedName>
</protein>
<keyword evidence="2" id="KW-1133">Transmembrane helix</keyword>
<sequence>MQASKYSRLNPQVQPDLTGNRIPENSEMQFNNSISYDRLGSPEGIGTENLSSVPKSQPRVQVQGDKAYANGLAYTGFSPDIQPKGPNRTRTNNSFYSVASSAWINTKQFAVSHFNVPKVAAPWEHELSEKQTSILQPSDTVRYFDHRRQRLRLFVNSAFQFFVTLFIAAALVSTLYGFSTLTYGITDVQKRLFNALVTGLSLVLGLNIVSSLRGYAQMMRWRFLASGYRTVQDFELVMNCDSQSKAFRLVWGGRTRGRFLPNKTQILAFSWITFNVAVQVFIALLGLTYSIDVSEQWVSLSNGTVSVANVSFIGDANTNYEGADDPVSSDPIQSQGATANSLGITGQNYGIYTMSFDTYETYPQSYYTDGTGALYWYRFIDRAVSKWTDAVTSQRTINATATCTELELTYGGYAGFNTDNASLANLVGWIAQDGTPMSYVVSSVATGATTWMANMSSDCGPRCMQVYALQSADNYTVLTPRLWDCQSNVSTVDGLEYYADLDVYKMPDFQASLFAGSIGLSGFVETYVDEDNNSVTNDLQMVRYPVDSPWSPSSEWNAADMAGLVMSFTAGAISALDENGPRANATGMVPGPAQVVKVKWKFSLLILVGVPLSQLIVLFFVIMFANKAIIKDTSHLSTARLLRPLVEKLGDNGCLLTGDEIAEKLGNVKVIYGVRDPDVGNVPAMGVGDNGNIRHLDILEESEGLGYRRGRMPVGMYDGIFPSRNHRGSIEAAEEEETVGLLSEQGGASTMEAHEQGGMWWKTRPKRQRRLSV</sequence>
<organism evidence="3 4">
    <name type="scientific">Exophiala aquamarina CBS 119918</name>
    <dbReference type="NCBI Taxonomy" id="1182545"/>
    <lineage>
        <taxon>Eukaryota</taxon>
        <taxon>Fungi</taxon>
        <taxon>Dikarya</taxon>
        <taxon>Ascomycota</taxon>
        <taxon>Pezizomycotina</taxon>
        <taxon>Eurotiomycetes</taxon>
        <taxon>Chaetothyriomycetidae</taxon>
        <taxon>Chaetothyriales</taxon>
        <taxon>Herpotrichiellaceae</taxon>
        <taxon>Exophiala</taxon>
    </lineage>
</organism>
<dbReference type="AlphaFoldDB" id="A0A072P8N0"/>
<evidence type="ECO:0000256" key="2">
    <source>
        <dbReference type="SAM" id="Phobius"/>
    </source>
</evidence>
<keyword evidence="2" id="KW-0472">Membrane</keyword>
<feature type="transmembrane region" description="Helical" evidence="2">
    <location>
        <begin position="266"/>
        <end position="291"/>
    </location>
</feature>
<comment type="caution">
    <text evidence="3">The sequence shown here is derived from an EMBL/GenBank/DDBJ whole genome shotgun (WGS) entry which is preliminary data.</text>
</comment>
<evidence type="ECO:0000256" key="1">
    <source>
        <dbReference type="SAM" id="MobiDB-lite"/>
    </source>
</evidence>